<accession>A0AAD9H8M0</accession>
<proteinExistence type="predicted"/>
<dbReference type="AlphaFoldDB" id="A0AAD9H8M0"/>
<gene>
    <name evidence="2" type="ORF">LX32DRAFT_656989</name>
</gene>
<dbReference type="EMBL" id="MU843001">
    <property type="protein sequence ID" value="KAK2023404.1"/>
    <property type="molecule type" value="Genomic_DNA"/>
</dbReference>
<evidence type="ECO:0000256" key="1">
    <source>
        <dbReference type="SAM" id="MobiDB-lite"/>
    </source>
</evidence>
<reference evidence="2" key="1">
    <citation type="submission" date="2021-06" db="EMBL/GenBank/DDBJ databases">
        <title>Comparative genomics, transcriptomics and evolutionary studies reveal genomic signatures of adaptation to plant cell wall in hemibiotrophic fungi.</title>
        <authorList>
            <consortium name="DOE Joint Genome Institute"/>
            <person name="Baroncelli R."/>
            <person name="Diaz J.F."/>
            <person name="Benocci T."/>
            <person name="Peng M."/>
            <person name="Battaglia E."/>
            <person name="Haridas S."/>
            <person name="Andreopoulos W."/>
            <person name="Labutti K."/>
            <person name="Pangilinan J."/>
            <person name="Floch G.L."/>
            <person name="Makela M.R."/>
            <person name="Henrissat B."/>
            <person name="Grigoriev I.V."/>
            <person name="Crouch J.A."/>
            <person name="De Vries R.P."/>
            <person name="Sukno S.A."/>
            <person name="Thon M.R."/>
        </authorList>
    </citation>
    <scope>NUCLEOTIDE SEQUENCE</scope>
    <source>
        <strain evidence="2">MAFF235873</strain>
    </source>
</reference>
<evidence type="ECO:0000313" key="2">
    <source>
        <dbReference type="EMBL" id="KAK2023404.1"/>
    </source>
</evidence>
<feature type="compositionally biased region" description="Basic and acidic residues" evidence="1">
    <location>
        <begin position="95"/>
        <end position="106"/>
    </location>
</feature>
<dbReference type="Proteomes" id="UP001232148">
    <property type="component" value="Unassembled WGS sequence"/>
</dbReference>
<comment type="caution">
    <text evidence="2">The sequence shown here is derived from an EMBL/GenBank/DDBJ whole genome shotgun (WGS) entry which is preliminary data.</text>
</comment>
<keyword evidence="3" id="KW-1185">Reference proteome</keyword>
<evidence type="ECO:0000313" key="3">
    <source>
        <dbReference type="Proteomes" id="UP001232148"/>
    </source>
</evidence>
<name>A0AAD9H8M0_9PEZI</name>
<feature type="compositionally biased region" description="Low complexity" evidence="1">
    <location>
        <begin position="107"/>
        <end position="116"/>
    </location>
</feature>
<feature type="region of interest" description="Disordered" evidence="1">
    <location>
        <begin position="88"/>
        <end position="154"/>
    </location>
</feature>
<organism evidence="2 3">
    <name type="scientific">Colletotrichum zoysiae</name>
    <dbReference type="NCBI Taxonomy" id="1216348"/>
    <lineage>
        <taxon>Eukaryota</taxon>
        <taxon>Fungi</taxon>
        <taxon>Dikarya</taxon>
        <taxon>Ascomycota</taxon>
        <taxon>Pezizomycotina</taxon>
        <taxon>Sordariomycetes</taxon>
        <taxon>Hypocreomycetidae</taxon>
        <taxon>Glomerellales</taxon>
        <taxon>Glomerellaceae</taxon>
        <taxon>Colletotrichum</taxon>
        <taxon>Colletotrichum graminicola species complex</taxon>
    </lineage>
</organism>
<protein>
    <submittedName>
        <fullName evidence="2">Uncharacterized protein</fullName>
    </submittedName>
</protein>
<sequence length="189" mass="20872">MTRAGTGPEATGIDRYCRGSREEDGYLSGEVPTKAGKRNVIDTCTVLRIVSRMYNYYVVVQLMVDEGVPTLATMIVMFKSMQSSPVQSSQVQVGRQEHQGQGKEHSAAAAVAAASAGRSREQVRCRYSQDQVPKPARTSPRDSGRQDNNLGRHARRDDVEVRLAAEGAGFFVNRPSMYIQYFVVAYLCT</sequence>